<dbReference type="Pfam" id="PF00723">
    <property type="entry name" value="Glyco_hydro_15"/>
    <property type="match status" value="1"/>
</dbReference>
<dbReference type="Pfam" id="PF09137">
    <property type="entry name" value="Glucodextran_N"/>
    <property type="match status" value="1"/>
</dbReference>
<keyword evidence="4" id="KW-0378">Hydrolase</keyword>
<feature type="domain" description="Glucodextranase N-terminal" evidence="3">
    <location>
        <begin position="7"/>
        <end position="269"/>
    </location>
</feature>
<dbReference type="GO" id="GO:0004339">
    <property type="term" value="F:glucan 1,4-alpha-glucosidase activity"/>
    <property type="evidence" value="ECO:0007669"/>
    <property type="project" value="UniProtKB-EC"/>
</dbReference>
<dbReference type="PANTHER" id="PTHR31616:SF0">
    <property type="entry name" value="GLUCAN 1,4-ALPHA-GLUCOSIDASE"/>
    <property type="match status" value="1"/>
</dbReference>
<name>A0ABU0FJG3_9HYPH</name>
<dbReference type="InterPro" id="IPR011613">
    <property type="entry name" value="GH15-like"/>
</dbReference>
<dbReference type="InterPro" id="IPR012341">
    <property type="entry name" value="6hp_glycosidase-like_sf"/>
</dbReference>
<keyword evidence="4" id="KW-0326">Glycosidase</keyword>
<comment type="caution">
    <text evidence="4">The sequence shown here is derived from an EMBL/GenBank/DDBJ whole genome shotgun (WGS) entry which is preliminary data.</text>
</comment>
<evidence type="ECO:0000259" key="2">
    <source>
        <dbReference type="Pfam" id="PF00723"/>
    </source>
</evidence>
<dbReference type="InterPro" id="IPR014718">
    <property type="entry name" value="GH-type_carb-bd"/>
</dbReference>
<proteinExistence type="predicted"/>
<dbReference type="InterPro" id="IPR011013">
    <property type="entry name" value="Gal_mutarotase_sf_dom"/>
</dbReference>
<protein>
    <submittedName>
        <fullName evidence="4">Glucoamylase</fullName>
        <ecNumber evidence="4">3.2.1.3</ecNumber>
    </submittedName>
</protein>
<dbReference type="PANTHER" id="PTHR31616">
    <property type="entry name" value="TREHALASE"/>
    <property type="match status" value="1"/>
</dbReference>
<dbReference type="InterPro" id="IPR015220">
    <property type="entry name" value="Glucodextranase_N"/>
</dbReference>
<dbReference type="EMBL" id="JAUSVK010000001">
    <property type="protein sequence ID" value="MDQ0394747.1"/>
    <property type="molecule type" value="Genomic_DNA"/>
</dbReference>
<dbReference type="Proteomes" id="UP001237448">
    <property type="component" value="Unassembled WGS sequence"/>
</dbReference>
<evidence type="ECO:0000256" key="1">
    <source>
        <dbReference type="SAM" id="MobiDB-lite"/>
    </source>
</evidence>
<accession>A0ABU0FJG3</accession>
<evidence type="ECO:0000313" key="4">
    <source>
        <dbReference type="EMBL" id="MDQ0394747.1"/>
    </source>
</evidence>
<gene>
    <name evidence="4" type="ORF">J3R73_004539</name>
</gene>
<dbReference type="CDD" id="cd07430">
    <property type="entry name" value="GH15_N"/>
    <property type="match status" value="1"/>
</dbReference>
<keyword evidence="5" id="KW-1185">Reference proteome</keyword>
<evidence type="ECO:0000259" key="3">
    <source>
        <dbReference type="Pfam" id="PF09137"/>
    </source>
</evidence>
<dbReference type="NCBIfam" id="TIGR01535">
    <property type="entry name" value="glucan_glucosid"/>
    <property type="match status" value="1"/>
</dbReference>
<evidence type="ECO:0000313" key="5">
    <source>
        <dbReference type="Proteomes" id="UP001237448"/>
    </source>
</evidence>
<sequence>MSGAVPPGAPGLDPRWTSSAKSGVGTSGSPSSRLWFAVSHGILNEVYYPRIDLACLRDLGLLVTATDYFSEEKRDADPALAMTEDGVPIFRLVNTARDGRYRISKTILADPFRESVLQDIRFEALHGEWSDYAVHVLLAPHLVNRGSGNTAWIDDYKGYGLLHASGTNGVSLALAASVPWLARSAGFVGTSDGWQTLRRGEGVNTDYDRAENGNVALTGTLDLSAAGHVLLSLGLGLKPEEAAFNAIASLQQGTASAIGEVGRIWRGWHAGLERLDDLGETERTSYRTSAAVLAVHRTGAFTGGAIASLSTPWGFNKGDDDLGGYHLVWPRDLVETAGGFLAAGSTADALGILDYLAAIQEGDGHWAQNNWIDGHAYWDGIQMDETAFPILLYDMLRRAGAFADGNDERYFPMLQKAASFVVRQGPVTDEDRWEEDAGYSPFTLAVEIAALLAAADAMDASGRPETATYLRETADGWHAELDDWTFASGTDLAAKLGIAGYYVRIGPGDNPDGAALGSVVPIKNRSPQQAALSAQMLLSPDALALVRFGLRSADDPRMVGTVKAIDDLLRRDLPDGPYWYRYNNDGYGEHEDGSAFDGTGVGRLWPLLTGERAHFELAAGRPDEARRLLKALEASAGPGGLLPEQIWDGEDLPDRELFFGGPTGSAMPLVWAHGEHIKLLRSLRDGKVFDTPPQTVERYLEQGVVSNRRFWRINHQRRTIRAGQVLRIELLEPSAVRWSFDGWAGTSETATADTGLALYYVDIPAETLPAGTEIRFRIAQIGGPWQDPDFGVTVMG</sequence>
<dbReference type="RefSeq" id="WP_307432388.1">
    <property type="nucleotide sequence ID" value="NZ_JAUSVK010000001.1"/>
</dbReference>
<feature type="domain" description="GH15-like" evidence="2">
    <location>
        <begin position="285"/>
        <end position="679"/>
    </location>
</feature>
<feature type="region of interest" description="Disordered" evidence="1">
    <location>
        <begin position="1"/>
        <end position="30"/>
    </location>
</feature>
<dbReference type="EC" id="3.2.1.3" evidence="4"/>
<dbReference type="SUPFAM" id="SSF74650">
    <property type="entry name" value="Galactose mutarotase-like"/>
    <property type="match status" value="1"/>
</dbReference>
<dbReference type="Gene3D" id="1.50.10.10">
    <property type="match status" value="1"/>
</dbReference>
<dbReference type="Gene3D" id="2.70.98.10">
    <property type="match status" value="1"/>
</dbReference>
<reference evidence="4 5" key="1">
    <citation type="submission" date="2023-07" db="EMBL/GenBank/DDBJ databases">
        <title>Genomic Encyclopedia of Type Strains, Phase IV (KMG-IV): sequencing the most valuable type-strain genomes for metagenomic binning, comparative biology and taxonomic classification.</title>
        <authorList>
            <person name="Goeker M."/>
        </authorList>
    </citation>
    <scope>NUCLEOTIDE SEQUENCE [LARGE SCALE GENOMIC DNA]</scope>
    <source>
        <strain evidence="4 5">DSM 5896</strain>
    </source>
</reference>
<organism evidence="4 5">
    <name type="scientific">Labrys monachus</name>
    <dbReference type="NCBI Taxonomy" id="217067"/>
    <lineage>
        <taxon>Bacteria</taxon>
        <taxon>Pseudomonadati</taxon>
        <taxon>Pseudomonadota</taxon>
        <taxon>Alphaproteobacteria</taxon>
        <taxon>Hyphomicrobiales</taxon>
        <taxon>Xanthobacteraceae</taxon>
        <taxon>Labrys</taxon>
    </lineage>
</organism>
<dbReference type="InterPro" id="IPR006425">
    <property type="entry name" value="Glucoamylase_bac"/>
</dbReference>
<dbReference type="SUPFAM" id="SSF48208">
    <property type="entry name" value="Six-hairpin glycosidases"/>
    <property type="match status" value="1"/>
</dbReference>
<dbReference type="InterPro" id="IPR008928">
    <property type="entry name" value="6-hairpin_glycosidase_sf"/>
</dbReference>